<sequence length="93" mass="10338">MQPFNLGHNLWEIEFEAFDPAALAALNPRFGVAPNAELWFITYGGCEFSLVDDIYCGPSVLYFDRSHHELAQQLVNVLAKPVAGNPNTTVVEE</sequence>
<dbReference type="KEGG" id="cmv:CMUST_12355"/>
<protein>
    <submittedName>
        <fullName evidence="1">Uncharacterized protein</fullName>
    </submittedName>
</protein>
<dbReference type="RefSeq" id="WP_047262742.1">
    <property type="nucleotide sequence ID" value="NZ_CP011542.1"/>
</dbReference>
<dbReference type="OrthoDB" id="9811425at2"/>
<dbReference type="Proteomes" id="UP000035199">
    <property type="component" value="Chromosome"/>
</dbReference>
<evidence type="ECO:0000313" key="2">
    <source>
        <dbReference type="Proteomes" id="UP000035199"/>
    </source>
</evidence>
<name>A0A0G3H6N9_9CORY</name>
<dbReference type="PATRIC" id="fig|571915.4.peg.2635"/>
<keyword evidence="2" id="KW-1185">Reference proteome</keyword>
<gene>
    <name evidence="1" type="ORF">CMUST_12355</name>
</gene>
<dbReference type="EMBL" id="CP011542">
    <property type="protein sequence ID" value="AKK06777.1"/>
    <property type="molecule type" value="Genomic_DNA"/>
</dbReference>
<reference evidence="1 2" key="1">
    <citation type="journal article" date="2015" name="Genome Announc.">
        <title>Complete Genome Sequence of the Type Strain Corynebacterium mustelae DSM 45274, Isolated from Various Tissues of a Male Ferret with Lethal Sepsis.</title>
        <authorList>
            <person name="Ruckert C."/>
            <person name="Eimer J."/>
            <person name="Winkler A."/>
            <person name="Tauch A."/>
        </authorList>
    </citation>
    <scope>NUCLEOTIDE SEQUENCE [LARGE SCALE GENOMIC DNA]</scope>
    <source>
        <strain evidence="1 2">DSM 45274</strain>
    </source>
</reference>
<proteinExistence type="predicted"/>
<dbReference type="AlphaFoldDB" id="A0A0G3H6N9"/>
<organism evidence="1 2">
    <name type="scientific">Corynebacterium mustelae</name>
    <dbReference type="NCBI Taxonomy" id="571915"/>
    <lineage>
        <taxon>Bacteria</taxon>
        <taxon>Bacillati</taxon>
        <taxon>Actinomycetota</taxon>
        <taxon>Actinomycetes</taxon>
        <taxon>Mycobacteriales</taxon>
        <taxon>Corynebacteriaceae</taxon>
        <taxon>Corynebacterium</taxon>
    </lineage>
</organism>
<reference evidence="2" key="2">
    <citation type="submission" date="2015-05" db="EMBL/GenBank/DDBJ databases">
        <title>Complete genome sequence of Corynebacterium mustelae DSM 45274, isolated from various tissues of a male ferret with lethal sepsis.</title>
        <authorList>
            <person name="Ruckert C."/>
            <person name="Albersmeier A."/>
            <person name="Winkler A."/>
            <person name="Tauch A."/>
        </authorList>
    </citation>
    <scope>NUCLEOTIDE SEQUENCE [LARGE SCALE GENOMIC DNA]</scope>
    <source>
        <strain evidence="2">DSM 45274</strain>
    </source>
</reference>
<accession>A0A0G3H6N9</accession>
<evidence type="ECO:0000313" key="1">
    <source>
        <dbReference type="EMBL" id="AKK06777.1"/>
    </source>
</evidence>
<dbReference type="STRING" id="571915.CMUST_12355"/>